<dbReference type="RefSeq" id="WP_169590377.1">
    <property type="nucleotide sequence ID" value="NZ_JABBGK010000002.1"/>
</dbReference>
<dbReference type="InterPro" id="IPR049245">
    <property type="entry name" value="DUF6880"/>
</dbReference>
<organism evidence="1 2">
    <name type="scientific">Rhizobium terricola</name>
    <dbReference type="NCBI Taxonomy" id="2728849"/>
    <lineage>
        <taxon>Bacteria</taxon>
        <taxon>Pseudomonadati</taxon>
        <taxon>Pseudomonadota</taxon>
        <taxon>Alphaproteobacteria</taxon>
        <taxon>Hyphomicrobiales</taxon>
        <taxon>Rhizobiaceae</taxon>
        <taxon>Rhizobium/Agrobacterium group</taxon>
        <taxon>Rhizobium</taxon>
    </lineage>
</organism>
<dbReference type="Pfam" id="PF21810">
    <property type="entry name" value="DUF6880"/>
    <property type="match status" value="2"/>
</dbReference>
<reference evidence="1 2" key="1">
    <citation type="submission" date="2020-04" db="EMBL/GenBank/DDBJ databases">
        <title>Rhizobium sp. S-51 isolated from soil.</title>
        <authorList>
            <person name="Dahal R.H."/>
        </authorList>
    </citation>
    <scope>NUCLEOTIDE SEQUENCE [LARGE SCALE GENOMIC DNA]</scope>
    <source>
        <strain evidence="1 2">S-51</strain>
    </source>
</reference>
<evidence type="ECO:0000313" key="2">
    <source>
        <dbReference type="Proteomes" id="UP000541470"/>
    </source>
</evidence>
<protein>
    <submittedName>
        <fullName evidence="1">Uncharacterized protein</fullName>
    </submittedName>
</protein>
<sequence>MARQTRAKLDRKGLSGLGLDRLVDILLEEASANKALKARLQAALAGGTGPAEMARLIDKRLEAHEEARTRINNARAKDLAIEFAGLARTILSELGTVDPAGAAERILRLLALRFPVSVRLVSDNARLWKVFDDAETAAAELICALPPVDQVPLAPLLERLRLRDRYGEHVGFLRGLIVGLARPAADAWKPLLAEAVPKEPGKLGAVDLLQALAVHQQDADAFVALENAKAENRRDTLAVARLLHEAGRHEEALEWVKMRPNGMRLLPVGGEIVSVGPEYGARERRLLEADILERLRRKSDAQELRWREFAETLDPQVLRLYLSKLDDFAEFDEMDRAFAFVMEAGDIYGALDFFVSWPRLDRAADLVLRHEDRWEGRYYEDLAPAAEALADQQPLAATVLYRVLIMDILRRGIGVAYPHAARYLVELTRLVPHLPADARLRHHEDFVDDLRRTHPKKFGFWSAVPEALR</sequence>
<evidence type="ECO:0000313" key="1">
    <source>
        <dbReference type="EMBL" id="NML74698.1"/>
    </source>
</evidence>
<name>A0A7Y0FVQ7_9HYPH</name>
<dbReference type="EMBL" id="JABBGK010000002">
    <property type="protein sequence ID" value="NML74698.1"/>
    <property type="molecule type" value="Genomic_DNA"/>
</dbReference>
<gene>
    <name evidence="1" type="ORF">HHL25_11235</name>
</gene>
<proteinExistence type="predicted"/>
<comment type="caution">
    <text evidence="1">The sequence shown here is derived from an EMBL/GenBank/DDBJ whole genome shotgun (WGS) entry which is preliminary data.</text>
</comment>
<dbReference type="Proteomes" id="UP000541470">
    <property type="component" value="Unassembled WGS sequence"/>
</dbReference>
<keyword evidence="2" id="KW-1185">Reference proteome</keyword>
<dbReference type="AlphaFoldDB" id="A0A7Y0FVQ7"/>
<accession>A0A7Y0FVQ7</accession>